<evidence type="ECO:0000313" key="1">
    <source>
        <dbReference type="EMBL" id="UYV61246.1"/>
    </source>
</evidence>
<evidence type="ECO:0008006" key="3">
    <source>
        <dbReference type="Google" id="ProtNLM"/>
    </source>
</evidence>
<keyword evidence="2" id="KW-1185">Reference proteome</keyword>
<dbReference type="EMBL" id="CP092863">
    <property type="protein sequence ID" value="UYV61246.1"/>
    <property type="molecule type" value="Genomic_DNA"/>
</dbReference>
<dbReference type="Proteomes" id="UP001235939">
    <property type="component" value="Chromosome 01"/>
</dbReference>
<accession>A0ABY6JYZ1</accession>
<organism evidence="1 2">
    <name type="scientific">Cordylochernes scorpioides</name>
    <dbReference type="NCBI Taxonomy" id="51811"/>
    <lineage>
        <taxon>Eukaryota</taxon>
        <taxon>Metazoa</taxon>
        <taxon>Ecdysozoa</taxon>
        <taxon>Arthropoda</taxon>
        <taxon>Chelicerata</taxon>
        <taxon>Arachnida</taxon>
        <taxon>Pseudoscorpiones</taxon>
        <taxon>Cheliferoidea</taxon>
        <taxon>Chernetidae</taxon>
        <taxon>Cordylochernes</taxon>
    </lineage>
</organism>
<proteinExistence type="predicted"/>
<sequence length="229" mass="26515">MQSKPRAQLRGVLLHHDNARPHTSAQTFDFLANSRASISSSCQACGSVYRSLDHRYWSCSRIRPLIIEAFSVLGRLPDLRAWIFGSGLEDDDLAILASAKSIIYRYFVQVGLTRGPSHRLGKKAHSPGHIPRMIIYFLVLFPFLIKDNTKRPTWWYEARQLAKLGERKCCPTQYIYRNRKPQKWKKELTKAQRGGQVRAVHRVRHQSPPIPCSLRQSQVRRVRSRIILM</sequence>
<protein>
    <recommendedName>
        <fullName evidence="3">Transposase</fullName>
    </recommendedName>
</protein>
<gene>
    <name evidence="1" type="ORF">LAZ67_1004084</name>
</gene>
<name>A0ABY6JYZ1_9ARAC</name>
<reference evidence="1 2" key="1">
    <citation type="submission" date="2022-01" db="EMBL/GenBank/DDBJ databases">
        <title>A chromosomal length assembly of Cordylochernes scorpioides.</title>
        <authorList>
            <person name="Zeh D."/>
            <person name="Zeh J."/>
        </authorList>
    </citation>
    <scope>NUCLEOTIDE SEQUENCE [LARGE SCALE GENOMIC DNA]</scope>
    <source>
        <strain evidence="1">IN4F17</strain>
        <tissue evidence="1">Whole Body</tissue>
    </source>
</reference>
<evidence type="ECO:0000313" key="2">
    <source>
        <dbReference type="Proteomes" id="UP001235939"/>
    </source>
</evidence>